<gene>
    <name evidence="2" type="ORF">DW070_08480</name>
</gene>
<dbReference type="GO" id="GO:0016298">
    <property type="term" value="F:lipase activity"/>
    <property type="evidence" value="ECO:0007669"/>
    <property type="project" value="InterPro"/>
</dbReference>
<dbReference type="Gene3D" id="3.40.50.1110">
    <property type="entry name" value="SGNH hydrolase"/>
    <property type="match status" value="1"/>
</dbReference>
<name>A0A3E2TNH0_9FIRM</name>
<dbReference type="InterPro" id="IPR036514">
    <property type="entry name" value="SGNH_hydro_sf"/>
</dbReference>
<dbReference type="SUPFAM" id="SSF52266">
    <property type="entry name" value="SGNH hydrolase"/>
    <property type="match status" value="1"/>
</dbReference>
<proteinExistence type="predicted"/>
<evidence type="ECO:0000313" key="3">
    <source>
        <dbReference type="Proteomes" id="UP000260773"/>
    </source>
</evidence>
<reference evidence="2 3" key="1">
    <citation type="submission" date="2018-08" db="EMBL/GenBank/DDBJ databases">
        <title>A genome reference for cultivated species of the human gut microbiota.</title>
        <authorList>
            <person name="Zou Y."/>
            <person name="Xue W."/>
            <person name="Luo G."/>
        </authorList>
    </citation>
    <scope>NUCLEOTIDE SEQUENCE [LARGE SCALE GENOMIC DNA]</scope>
    <source>
        <strain evidence="2 3">AF45-17</strain>
    </source>
</reference>
<organism evidence="2 3">
    <name type="scientific">Coprococcus catus</name>
    <dbReference type="NCBI Taxonomy" id="116085"/>
    <lineage>
        <taxon>Bacteria</taxon>
        <taxon>Bacillati</taxon>
        <taxon>Bacillota</taxon>
        <taxon>Clostridia</taxon>
        <taxon>Lachnospirales</taxon>
        <taxon>Lachnospiraceae</taxon>
        <taxon>Coprococcus</taxon>
    </lineage>
</organism>
<dbReference type="GO" id="GO:0006629">
    <property type="term" value="P:lipid metabolic process"/>
    <property type="evidence" value="ECO:0007669"/>
    <property type="project" value="InterPro"/>
</dbReference>
<dbReference type="InterPro" id="IPR008265">
    <property type="entry name" value="Lipase_GDSL_AS"/>
</dbReference>
<evidence type="ECO:0000313" key="2">
    <source>
        <dbReference type="EMBL" id="RGB79848.1"/>
    </source>
</evidence>
<evidence type="ECO:0000259" key="1">
    <source>
        <dbReference type="Pfam" id="PF13472"/>
    </source>
</evidence>
<dbReference type="Pfam" id="PF13472">
    <property type="entry name" value="Lipase_GDSL_2"/>
    <property type="match status" value="1"/>
</dbReference>
<dbReference type="PROSITE" id="PS01098">
    <property type="entry name" value="LIPASE_GDSL_SER"/>
    <property type="match status" value="1"/>
</dbReference>
<dbReference type="RefSeq" id="WP_117528330.1">
    <property type="nucleotide sequence ID" value="NZ_JAQENQ010000007.1"/>
</dbReference>
<protein>
    <recommendedName>
        <fullName evidence="1">SGNH hydrolase-type esterase domain-containing protein</fullName>
    </recommendedName>
</protein>
<comment type="caution">
    <text evidence="2">The sequence shown here is derived from an EMBL/GenBank/DDBJ whole genome shotgun (WGS) entry which is preliminary data.</text>
</comment>
<dbReference type="EMBL" id="QVEP01000017">
    <property type="protein sequence ID" value="RGB79848.1"/>
    <property type="molecule type" value="Genomic_DNA"/>
</dbReference>
<accession>A0A3E2TNH0</accession>
<feature type="domain" description="SGNH hydrolase-type esterase" evidence="1">
    <location>
        <begin position="98"/>
        <end position="246"/>
    </location>
</feature>
<dbReference type="Proteomes" id="UP000260773">
    <property type="component" value="Unassembled WGS sequence"/>
</dbReference>
<dbReference type="InterPro" id="IPR013830">
    <property type="entry name" value="SGNH_hydro"/>
</dbReference>
<sequence>MKNKTAFTILTILVLSFLLYLSGGIFVHHGSAKNSESIAADIDLLKQMEAKTPTDFSSRKIESFSGDLTEEQEKIIAMKDDSFDNSEMTKWFEDVIILGDSIVEGGSAYEWLTPSNFSSKIGISVCTAEEQIDAAINASPSLLFMCFGVNDIENYGSQVDGFISDYREAITKIQGATPNTVIYVNAIFPPQDGVQDRLPFYGYLDEYNTELEALCQELGVTFIDSGFILRELPELYDADGIHPVSAFYPLWFNYLADMAGLKDNE</sequence>
<dbReference type="AlphaFoldDB" id="A0A3E2TNH0"/>